<name>A0A1G9FZT2_9ACTN</name>
<dbReference type="Gene3D" id="3.40.50.2300">
    <property type="match status" value="2"/>
</dbReference>
<dbReference type="InterPro" id="IPR010982">
    <property type="entry name" value="Lambda_DNA-bd_dom_sf"/>
</dbReference>
<dbReference type="AlphaFoldDB" id="A0A1G9FZT2"/>
<gene>
    <name evidence="5" type="ORF">SAMN05421874_11384</name>
</gene>
<dbReference type="CDD" id="cd01392">
    <property type="entry name" value="HTH_LacI"/>
    <property type="match status" value="1"/>
</dbReference>
<dbReference type="SUPFAM" id="SSF47413">
    <property type="entry name" value="lambda repressor-like DNA-binding domains"/>
    <property type="match status" value="1"/>
</dbReference>
<evidence type="ECO:0000313" key="6">
    <source>
        <dbReference type="Proteomes" id="UP000198683"/>
    </source>
</evidence>
<dbReference type="EMBL" id="FNFB01000013">
    <property type="protein sequence ID" value="SDK93892.1"/>
    <property type="molecule type" value="Genomic_DNA"/>
</dbReference>
<dbReference type="PANTHER" id="PTHR30146">
    <property type="entry name" value="LACI-RELATED TRANSCRIPTIONAL REPRESSOR"/>
    <property type="match status" value="1"/>
</dbReference>
<dbReference type="Pfam" id="PF00356">
    <property type="entry name" value="LacI"/>
    <property type="match status" value="1"/>
</dbReference>
<accession>A0A1G9FZT2</accession>
<dbReference type="STRING" id="683260.SAMN05421874_11384"/>
<dbReference type="InterPro" id="IPR028082">
    <property type="entry name" value="Peripla_BP_I"/>
</dbReference>
<keyword evidence="6" id="KW-1185">Reference proteome</keyword>
<dbReference type="CDD" id="cd06267">
    <property type="entry name" value="PBP1_LacI_sugar_binding-like"/>
    <property type="match status" value="1"/>
</dbReference>
<dbReference type="Proteomes" id="UP000198683">
    <property type="component" value="Unassembled WGS sequence"/>
</dbReference>
<keyword evidence="3" id="KW-0804">Transcription</keyword>
<protein>
    <submittedName>
        <fullName evidence="5">LacI family transcriptional regulator</fullName>
    </submittedName>
</protein>
<dbReference type="SUPFAM" id="SSF53822">
    <property type="entry name" value="Periplasmic binding protein-like I"/>
    <property type="match status" value="1"/>
</dbReference>
<organism evidence="5 6">
    <name type="scientific">Nonomuraea maritima</name>
    <dbReference type="NCBI Taxonomy" id="683260"/>
    <lineage>
        <taxon>Bacteria</taxon>
        <taxon>Bacillati</taxon>
        <taxon>Actinomycetota</taxon>
        <taxon>Actinomycetes</taxon>
        <taxon>Streptosporangiales</taxon>
        <taxon>Streptosporangiaceae</taxon>
        <taxon>Nonomuraea</taxon>
    </lineage>
</organism>
<dbReference type="Gene3D" id="1.10.260.40">
    <property type="entry name" value="lambda repressor-like DNA-binding domains"/>
    <property type="match status" value="1"/>
</dbReference>
<dbReference type="PANTHER" id="PTHR30146:SF153">
    <property type="entry name" value="LACTOSE OPERON REPRESSOR"/>
    <property type="match status" value="1"/>
</dbReference>
<evidence type="ECO:0000259" key="4">
    <source>
        <dbReference type="PROSITE" id="PS50932"/>
    </source>
</evidence>
<keyword evidence="1" id="KW-0805">Transcription regulation</keyword>
<dbReference type="GO" id="GO:0000976">
    <property type="term" value="F:transcription cis-regulatory region binding"/>
    <property type="evidence" value="ECO:0007669"/>
    <property type="project" value="TreeGrafter"/>
</dbReference>
<feature type="domain" description="HTH lacI-type" evidence="4">
    <location>
        <begin position="14"/>
        <end position="68"/>
    </location>
</feature>
<keyword evidence="2" id="KW-0238">DNA-binding</keyword>
<evidence type="ECO:0000256" key="2">
    <source>
        <dbReference type="ARBA" id="ARBA00023125"/>
    </source>
</evidence>
<dbReference type="InterPro" id="IPR000843">
    <property type="entry name" value="HTH_LacI"/>
</dbReference>
<dbReference type="Pfam" id="PF13377">
    <property type="entry name" value="Peripla_BP_3"/>
    <property type="match status" value="1"/>
</dbReference>
<reference evidence="5 6" key="1">
    <citation type="submission" date="2016-10" db="EMBL/GenBank/DDBJ databases">
        <authorList>
            <person name="de Groot N.N."/>
        </authorList>
    </citation>
    <scope>NUCLEOTIDE SEQUENCE [LARGE SCALE GENOMIC DNA]</scope>
    <source>
        <strain evidence="5 6">CGMCC 4.5681</strain>
    </source>
</reference>
<dbReference type="InterPro" id="IPR046335">
    <property type="entry name" value="LacI/GalR-like_sensor"/>
</dbReference>
<proteinExistence type="predicted"/>
<evidence type="ECO:0000256" key="1">
    <source>
        <dbReference type="ARBA" id="ARBA00023015"/>
    </source>
</evidence>
<evidence type="ECO:0000256" key="3">
    <source>
        <dbReference type="ARBA" id="ARBA00023163"/>
    </source>
</evidence>
<dbReference type="SMART" id="SM00354">
    <property type="entry name" value="HTH_LACI"/>
    <property type="match status" value="1"/>
</dbReference>
<dbReference type="PROSITE" id="PS50932">
    <property type="entry name" value="HTH_LACI_2"/>
    <property type="match status" value="1"/>
</dbReference>
<evidence type="ECO:0000313" key="5">
    <source>
        <dbReference type="EMBL" id="SDK93892.1"/>
    </source>
</evidence>
<sequence>MHRMAERPSSPPPPRLVDVAKAAGVSLATASRALTGSSGVSAEVAAHVRAVASQVGYVPNSHARALAGGQASMVGLVVHDVGDPYFGEIARGVLRETDRRGYLALISQTERDPRAELARIRALRAHRVTSIVLAGSGYVEPGTEADIAAEVRSVTAAGGRVAVIGRHHLPVDAVLPDNAAGAAALMRHLLGLGHRRLGVIGGPENLTTVEDRLAGLRTAYGEAGFDWRAVPVASGDFTREGGAAATARLMRAHPRLTAVVALNDPMAVGALSWLLNAGRRVPDEVSVAGFDDVPPARDVYPPLTTIRLPMVAMGRQALDLVLRPPATRPRRRRTGHELVVRASTAAPPTH</sequence>
<dbReference type="GO" id="GO:0003700">
    <property type="term" value="F:DNA-binding transcription factor activity"/>
    <property type="evidence" value="ECO:0007669"/>
    <property type="project" value="TreeGrafter"/>
</dbReference>
<dbReference type="PROSITE" id="PS00356">
    <property type="entry name" value="HTH_LACI_1"/>
    <property type="match status" value="1"/>
</dbReference>